<organism evidence="9">
    <name type="scientific">marine sediment metagenome</name>
    <dbReference type="NCBI Taxonomy" id="412755"/>
    <lineage>
        <taxon>unclassified sequences</taxon>
        <taxon>metagenomes</taxon>
        <taxon>ecological metagenomes</taxon>
    </lineage>
</organism>
<evidence type="ECO:0008006" key="10">
    <source>
        <dbReference type="Google" id="ProtNLM"/>
    </source>
</evidence>
<evidence type="ECO:0000256" key="3">
    <source>
        <dbReference type="ARBA" id="ARBA00022598"/>
    </source>
</evidence>
<evidence type="ECO:0000256" key="7">
    <source>
        <dbReference type="ARBA" id="ARBA00022842"/>
    </source>
</evidence>
<dbReference type="FunFam" id="3.90.170.10:FF:000001">
    <property type="entry name" value="Adenylosuccinate synthetase"/>
    <property type="match status" value="1"/>
</dbReference>
<keyword evidence="3" id="KW-0436">Ligase</keyword>
<evidence type="ECO:0000256" key="8">
    <source>
        <dbReference type="ARBA" id="ARBA00023134"/>
    </source>
</evidence>
<dbReference type="Pfam" id="PF00709">
    <property type="entry name" value="Adenylsucc_synt"/>
    <property type="match status" value="1"/>
</dbReference>
<comment type="subunit">
    <text evidence="2">Homodimer.</text>
</comment>
<dbReference type="SUPFAM" id="SSF52540">
    <property type="entry name" value="P-loop containing nucleoside triphosphate hydrolases"/>
    <property type="match status" value="1"/>
</dbReference>
<evidence type="ECO:0000256" key="4">
    <source>
        <dbReference type="ARBA" id="ARBA00022723"/>
    </source>
</evidence>
<evidence type="ECO:0000256" key="2">
    <source>
        <dbReference type="ARBA" id="ARBA00011738"/>
    </source>
</evidence>
<gene>
    <name evidence="9" type="ORF">LCGC14_0853440</name>
</gene>
<dbReference type="HAMAP" id="MF_00011">
    <property type="entry name" value="Adenylosucc_synth"/>
    <property type="match status" value="1"/>
</dbReference>
<dbReference type="Gene3D" id="1.10.300.10">
    <property type="entry name" value="Adenylosuccinate Synthetase, subunit A, domain 2"/>
    <property type="match status" value="1"/>
</dbReference>
<dbReference type="InterPro" id="IPR027417">
    <property type="entry name" value="P-loop_NTPase"/>
</dbReference>
<dbReference type="InterPro" id="IPR001114">
    <property type="entry name" value="Adenylosuccinate_synthetase"/>
</dbReference>
<dbReference type="GO" id="GO:0005525">
    <property type="term" value="F:GTP binding"/>
    <property type="evidence" value="ECO:0007669"/>
    <property type="project" value="UniProtKB-KW"/>
</dbReference>
<evidence type="ECO:0000256" key="1">
    <source>
        <dbReference type="ARBA" id="ARBA00001946"/>
    </source>
</evidence>
<dbReference type="GO" id="GO:0046872">
    <property type="term" value="F:metal ion binding"/>
    <property type="evidence" value="ECO:0007669"/>
    <property type="project" value="UniProtKB-KW"/>
</dbReference>
<dbReference type="GO" id="GO:0005737">
    <property type="term" value="C:cytoplasm"/>
    <property type="evidence" value="ECO:0007669"/>
    <property type="project" value="TreeGrafter"/>
</dbReference>
<proteinExistence type="inferred from homology"/>
<dbReference type="AlphaFoldDB" id="A0A0F9RU40"/>
<dbReference type="InterPro" id="IPR018220">
    <property type="entry name" value="Adenylosuccin_syn_GTP-bd"/>
</dbReference>
<dbReference type="NCBIfam" id="TIGR00184">
    <property type="entry name" value="purA"/>
    <property type="match status" value="1"/>
</dbReference>
<keyword evidence="6" id="KW-0658">Purine biosynthesis</keyword>
<dbReference type="PANTHER" id="PTHR11846:SF0">
    <property type="entry name" value="ADENYLOSUCCINATE SYNTHETASE"/>
    <property type="match status" value="1"/>
</dbReference>
<reference evidence="9" key="1">
    <citation type="journal article" date="2015" name="Nature">
        <title>Complex archaea that bridge the gap between prokaryotes and eukaryotes.</title>
        <authorList>
            <person name="Spang A."/>
            <person name="Saw J.H."/>
            <person name="Jorgensen S.L."/>
            <person name="Zaremba-Niedzwiedzka K."/>
            <person name="Martijn J."/>
            <person name="Lind A.E."/>
            <person name="van Eijk R."/>
            <person name="Schleper C."/>
            <person name="Guy L."/>
            <person name="Ettema T.J."/>
        </authorList>
    </citation>
    <scope>NUCLEOTIDE SEQUENCE</scope>
</reference>
<keyword evidence="8" id="KW-0342">GTP-binding</keyword>
<evidence type="ECO:0000313" key="9">
    <source>
        <dbReference type="EMBL" id="KKN28511.1"/>
    </source>
</evidence>
<dbReference type="Gene3D" id="3.90.170.10">
    <property type="entry name" value="Adenylosuccinate Synthetase, subunit A, domain 3"/>
    <property type="match status" value="1"/>
</dbReference>
<comment type="caution">
    <text evidence="9">The sequence shown here is derived from an EMBL/GenBank/DDBJ whole genome shotgun (WGS) entry which is preliminary data.</text>
</comment>
<dbReference type="InterPro" id="IPR042110">
    <property type="entry name" value="Adenylosuccinate_synth_dom2"/>
</dbReference>
<dbReference type="EMBL" id="LAZR01002555">
    <property type="protein sequence ID" value="KKN28511.1"/>
    <property type="molecule type" value="Genomic_DNA"/>
</dbReference>
<evidence type="ECO:0000256" key="6">
    <source>
        <dbReference type="ARBA" id="ARBA00022755"/>
    </source>
</evidence>
<keyword evidence="7" id="KW-0460">Magnesium</keyword>
<protein>
    <recommendedName>
        <fullName evidence="10">Adenylosuccinate synthetase</fullName>
    </recommendedName>
</protein>
<dbReference type="CDD" id="cd03108">
    <property type="entry name" value="AdSS"/>
    <property type="match status" value="1"/>
</dbReference>
<dbReference type="SMART" id="SM00788">
    <property type="entry name" value="Adenylsucc_synt"/>
    <property type="match status" value="1"/>
</dbReference>
<dbReference type="PANTHER" id="PTHR11846">
    <property type="entry name" value="ADENYLOSUCCINATE SYNTHETASE"/>
    <property type="match status" value="1"/>
</dbReference>
<dbReference type="PROSITE" id="PS01266">
    <property type="entry name" value="ADENYLOSUCCIN_SYN_1"/>
    <property type="match status" value="1"/>
</dbReference>
<accession>A0A0F9RU40</accession>
<dbReference type="GO" id="GO:0004019">
    <property type="term" value="F:adenylosuccinate synthase activity"/>
    <property type="evidence" value="ECO:0007669"/>
    <property type="project" value="InterPro"/>
</dbReference>
<dbReference type="GO" id="GO:0044208">
    <property type="term" value="P:'de novo' AMP biosynthetic process"/>
    <property type="evidence" value="ECO:0007669"/>
    <property type="project" value="TreeGrafter"/>
</dbReference>
<name>A0A0F9RU40_9ZZZZ</name>
<dbReference type="InterPro" id="IPR042109">
    <property type="entry name" value="Adenylosuccinate_synth_dom1"/>
</dbReference>
<dbReference type="NCBIfam" id="NF002223">
    <property type="entry name" value="PRK01117.1"/>
    <property type="match status" value="1"/>
</dbReference>
<evidence type="ECO:0000256" key="5">
    <source>
        <dbReference type="ARBA" id="ARBA00022741"/>
    </source>
</evidence>
<sequence>MGGIICVGTQWGDEGKGKVTDLLADEMHMVVRYQGGNNAGHTVVVDGSVFKLHLIPSGILYPNITSVIGDGVVVDPGVFIKEIEGLNKQGISTDNLVVSANCHMIMPYHREIDKLREIKLGKYRIGTTGRGIGPAYGDKAARIGIRIQDLFDKEILSQKIEQALIEKNEVLIKIYEEEPFNAEDIIEEYSGYAEKLKDKVVDTTKLINDALDVGKKVFFEGAQGTMLDLDHGTYPYVTSSSPVAGGACSGAGVGPTRIERVIGVTKAYTTRVGEGPLPTELDNETGKILAEKGSEVGTTTGRSRRCGWFDAIVVKRSAQVNFLTDIFLTKLDVLSAFDTIKVASSYKYKDQTYNEFPPNQTIFNKAKPVYEEFKGWKSDISQIKDFDELPHEARDYVSRLEELVKVPITMLSVGPSRDQTIVRK</sequence>
<keyword evidence="4" id="KW-0479">Metal-binding</keyword>
<dbReference type="FunFam" id="1.10.300.10:FF:000001">
    <property type="entry name" value="Adenylosuccinate synthetase"/>
    <property type="match status" value="1"/>
</dbReference>
<dbReference type="PROSITE" id="PS00513">
    <property type="entry name" value="ADENYLOSUCCIN_SYN_2"/>
    <property type="match status" value="1"/>
</dbReference>
<comment type="cofactor">
    <cofactor evidence="1">
        <name>Mg(2+)</name>
        <dbReference type="ChEBI" id="CHEBI:18420"/>
    </cofactor>
</comment>
<dbReference type="Gene3D" id="3.40.440.10">
    <property type="entry name" value="Adenylosuccinate Synthetase, subunit A, domain 1"/>
    <property type="match status" value="1"/>
</dbReference>
<dbReference type="InterPro" id="IPR033128">
    <property type="entry name" value="Adenylosuccin_syn_Lys_AS"/>
</dbReference>
<keyword evidence="5" id="KW-0547">Nucleotide-binding</keyword>
<dbReference type="GO" id="GO:0046040">
    <property type="term" value="P:IMP metabolic process"/>
    <property type="evidence" value="ECO:0007669"/>
    <property type="project" value="TreeGrafter"/>
</dbReference>
<dbReference type="InterPro" id="IPR042111">
    <property type="entry name" value="Adenylosuccinate_synth_dom3"/>
</dbReference>